<dbReference type="AlphaFoldDB" id="A0A6L6UAV8"/>
<evidence type="ECO:0000313" key="2">
    <source>
        <dbReference type="Proteomes" id="UP000478208"/>
    </source>
</evidence>
<sequence length="154" mass="16649">MKISKFFLGLTIALCCSLICFNCKKDELVEGEDADSSGPVITINTPSANAVFYTDGGIDSPDYIVITADATDDSQIDMGSVTVYNDSGEQVKYYEETSSTQNGISITDIYTSFSTIHPGNYTLEFKFEDSLGNSSTVTRNVTCEYSELSGGTDN</sequence>
<dbReference type="EMBL" id="WOWS01000002">
    <property type="protein sequence ID" value="MUU78042.1"/>
    <property type="molecule type" value="Genomic_DNA"/>
</dbReference>
<evidence type="ECO:0008006" key="3">
    <source>
        <dbReference type="Google" id="ProtNLM"/>
    </source>
</evidence>
<proteinExistence type="predicted"/>
<name>A0A6L6UAV8_9FLAO</name>
<reference evidence="1 2" key="1">
    <citation type="submission" date="2019-12" db="EMBL/GenBank/DDBJ databases">
        <authorList>
            <person name="Li J."/>
        </authorList>
    </citation>
    <scope>NUCLEOTIDE SEQUENCE [LARGE SCALE GENOMIC DNA]</scope>
    <source>
        <strain evidence="1 2">HL2-2</strain>
    </source>
</reference>
<protein>
    <recommendedName>
        <fullName evidence="3">DUF4625 domain-containing protein</fullName>
    </recommendedName>
</protein>
<comment type="caution">
    <text evidence="1">The sequence shown here is derived from an EMBL/GenBank/DDBJ whole genome shotgun (WGS) entry which is preliminary data.</text>
</comment>
<gene>
    <name evidence="1" type="ORF">GN138_06265</name>
</gene>
<dbReference type="RefSeq" id="WP_157362941.1">
    <property type="nucleotide sequence ID" value="NZ_WOWS01000002.1"/>
</dbReference>
<keyword evidence="2" id="KW-1185">Reference proteome</keyword>
<organism evidence="1 2">
    <name type="scientific">Winogradskyella endarachnes</name>
    <dbReference type="NCBI Taxonomy" id="2681965"/>
    <lineage>
        <taxon>Bacteria</taxon>
        <taxon>Pseudomonadati</taxon>
        <taxon>Bacteroidota</taxon>
        <taxon>Flavobacteriia</taxon>
        <taxon>Flavobacteriales</taxon>
        <taxon>Flavobacteriaceae</taxon>
        <taxon>Winogradskyella</taxon>
    </lineage>
</organism>
<evidence type="ECO:0000313" key="1">
    <source>
        <dbReference type="EMBL" id="MUU78042.1"/>
    </source>
</evidence>
<dbReference type="Gene3D" id="2.60.40.10">
    <property type="entry name" value="Immunoglobulins"/>
    <property type="match status" value="1"/>
</dbReference>
<dbReference type="InterPro" id="IPR013783">
    <property type="entry name" value="Ig-like_fold"/>
</dbReference>
<dbReference type="Proteomes" id="UP000478208">
    <property type="component" value="Unassembled WGS sequence"/>
</dbReference>
<accession>A0A6L6UAV8</accession>